<dbReference type="GO" id="GO:0007369">
    <property type="term" value="P:gastrulation"/>
    <property type="evidence" value="ECO:0007669"/>
    <property type="project" value="UniProtKB-ARBA"/>
</dbReference>
<dbReference type="PROSITE" id="PS51362">
    <property type="entry name" value="TGF_BETA_2"/>
    <property type="match status" value="1"/>
</dbReference>
<dbReference type="SUPFAM" id="SSF57501">
    <property type="entry name" value="Cystine-knot cytokines"/>
    <property type="match status" value="1"/>
</dbReference>
<dbReference type="InterPro" id="IPR001839">
    <property type="entry name" value="TGF-b_C"/>
</dbReference>
<evidence type="ECO:0000259" key="12">
    <source>
        <dbReference type="PROSITE" id="PS51362"/>
    </source>
</evidence>
<evidence type="ECO:0000256" key="1">
    <source>
        <dbReference type="ARBA" id="ARBA00004613"/>
    </source>
</evidence>
<dbReference type="PROSITE" id="PS00250">
    <property type="entry name" value="TGF_BETA_1"/>
    <property type="match status" value="1"/>
</dbReference>
<dbReference type="EMBL" id="DYDO01000002">
    <property type="protein sequence ID" value="DBA30150.1"/>
    <property type="molecule type" value="Genomic_DNA"/>
</dbReference>
<evidence type="ECO:0000256" key="7">
    <source>
        <dbReference type="ARBA" id="ARBA00023030"/>
    </source>
</evidence>
<reference evidence="13" key="1">
    <citation type="thesis" date="2020" institute="ProQuest LLC" country="789 East Eisenhower Parkway, Ann Arbor, MI, USA">
        <title>Comparative Genomics and Chromosome Evolution.</title>
        <authorList>
            <person name="Mudd A.B."/>
        </authorList>
    </citation>
    <scope>NUCLEOTIDE SEQUENCE</scope>
    <source>
        <strain evidence="13">1538</strain>
        <tissue evidence="13">Blood</tissue>
    </source>
</reference>
<keyword evidence="7 10" id="KW-0339">Growth factor</keyword>
<dbReference type="GO" id="GO:0008083">
    <property type="term" value="F:growth factor activity"/>
    <property type="evidence" value="ECO:0007669"/>
    <property type="project" value="UniProtKB-KW"/>
</dbReference>
<keyword evidence="8" id="KW-1015">Disulfide bond</keyword>
<dbReference type="PANTHER" id="PTHR11848">
    <property type="entry name" value="TGF-BETA FAMILY"/>
    <property type="match status" value="1"/>
</dbReference>
<keyword evidence="6 11" id="KW-0732">Signal</keyword>
<dbReference type="AlphaFoldDB" id="A0AAV3B3Q7"/>
<evidence type="ECO:0000256" key="6">
    <source>
        <dbReference type="ARBA" id="ARBA00022729"/>
    </source>
</evidence>
<protein>
    <recommendedName>
        <fullName evidence="12">TGF-beta family profile domain-containing protein</fullName>
    </recommendedName>
</protein>
<keyword evidence="5" id="KW-0165">Cleavage on pair of basic residues</keyword>
<evidence type="ECO:0000313" key="14">
    <source>
        <dbReference type="Proteomes" id="UP001181693"/>
    </source>
</evidence>
<dbReference type="PANTHER" id="PTHR11848:SF159">
    <property type="entry name" value="NODAL HOMOLOG"/>
    <property type="match status" value="1"/>
</dbReference>
<dbReference type="Proteomes" id="UP001181693">
    <property type="component" value="Unassembled WGS sequence"/>
</dbReference>
<evidence type="ECO:0000256" key="9">
    <source>
        <dbReference type="ARBA" id="ARBA00023180"/>
    </source>
</evidence>
<keyword evidence="4" id="KW-0964">Secreted</keyword>
<dbReference type="InterPro" id="IPR015615">
    <property type="entry name" value="TGF-beta-rel"/>
</dbReference>
<accession>A0AAV3B3Q7</accession>
<evidence type="ECO:0000256" key="8">
    <source>
        <dbReference type="ARBA" id="ARBA00023157"/>
    </source>
</evidence>
<dbReference type="InterPro" id="IPR001111">
    <property type="entry name" value="TGF-b_propeptide"/>
</dbReference>
<dbReference type="GO" id="GO:0005125">
    <property type="term" value="F:cytokine activity"/>
    <property type="evidence" value="ECO:0007669"/>
    <property type="project" value="TreeGrafter"/>
</dbReference>
<evidence type="ECO:0000256" key="5">
    <source>
        <dbReference type="ARBA" id="ARBA00022685"/>
    </source>
</evidence>
<comment type="similarity">
    <text evidence="2 10">Belongs to the TGF-beta family.</text>
</comment>
<evidence type="ECO:0000256" key="2">
    <source>
        <dbReference type="ARBA" id="ARBA00006656"/>
    </source>
</evidence>
<keyword evidence="14" id="KW-1185">Reference proteome</keyword>
<keyword evidence="3" id="KW-0217">Developmental protein</keyword>
<evidence type="ECO:0000256" key="4">
    <source>
        <dbReference type="ARBA" id="ARBA00022525"/>
    </source>
</evidence>
<dbReference type="Gene3D" id="2.10.90.10">
    <property type="entry name" value="Cystine-knot cytokines"/>
    <property type="match status" value="1"/>
</dbReference>
<sequence>MTWLNSILYLTALSMVQGLPPFLQGNQSTIPLQLSNHGLRTSRRPGQAYSHNMKSSPFMMEFYQTLLMGNGTGLSNLEQSVLQDSDTVLSLTAKRCTKMDNHRSLYFDMSSLSSNNEIQLAELRIHLLPSEETQDMTLQIYHSKEDSGRLLLGSVHTDSLIPLGGFWKVLNLTKILNTYLHTSRSFNDEDFMKEKSSPQRDHENSCTDISTDRVVLMVFTKDRPSTNINGHLNFIQTVKSSKYVMSPKLTSEQGISRHKKTRNLQLHIRKNKYPTNSIENGKSLCLRVNMMINVDKFEWGDAVIFPKIFNAYRCEGACPIPLSESFNPTPHAFIMSLVKLTNPEKVDCSSCAPVKFRPMSMLLYEGGKVLLRHQEDMIVEECGCH</sequence>
<proteinExistence type="inferred from homology"/>
<gene>
    <name evidence="13" type="ORF">GDO54_006166</name>
</gene>
<dbReference type="InterPro" id="IPR029034">
    <property type="entry name" value="Cystine-knot_cytokine"/>
</dbReference>
<comment type="caution">
    <text evidence="13">The sequence shown here is derived from an EMBL/GenBank/DDBJ whole genome shotgun (WGS) entry which is preliminary data.</text>
</comment>
<evidence type="ECO:0000313" key="13">
    <source>
        <dbReference type="EMBL" id="DBA30150.1"/>
    </source>
</evidence>
<dbReference type="InterPro" id="IPR017948">
    <property type="entry name" value="TGFb_CS"/>
</dbReference>
<name>A0AAV3B3Q7_PYXAD</name>
<evidence type="ECO:0000256" key="11">
    <source>
        <dbReference type="SAM" id="SignalP"/>
    </source>
</evidence>
<dbReference type="Gene3D" id="2.60.120.970">
    <property type="match status" value="1"/>
</dbReference>
<feature type="signal peptide" evidence="11">
    <location>
        <begin position="1"/>
        <end position="18"/>
    </location>
</feature>
<dbReference type="Pfam" id="PF00688">
    <property type="entry name" value="TGFb_propeptide"/>
    <property type="match status" value="1"/>
</dbReference>
<dbReference type="FunFam" id="2.10.90.10:FF:000001">
    <property type="entry name" value="Bone morphogenetic protein 4"/>
    <property type="match status" value="1"/>
</dbReference>
<dbReference type="Pfam" id="PF00019">
    <property type="entry name" value="TGF_beta"/>
    <property type="match status" value="1"/>
</dbReference>
<dbReference type="GO" id="GO:0009888">
    <property type="term" value="P:tissue development"/>
    <property type="evidence" value="ECO:0007669"/>
    <property type="project" value="UniProtKB-ARBA"/>
</dbReference>
<keyword evidence="9" id="KW-0325">Glycoprotein</keyword>
<evidence type="ECO:0000256" key="10">
    <source>
        <dbReference type="RuleBase" id="RU000354"/>
    </source>
</evidence>
<dbReference type="SMART" id="SM00204">
    <property type="entry name" value="TGFB"/>
    <property type="match status" value="1"/>
</dbReference>
<feature type="chain" id="PRO_5043629391" description="TGF-beta family profile domain-containing protein" evidence="11">
    <location>
        <begin position="19"/>
        <end position="385"/>
    </location>
</feature>
<comment type="subcellular location">
    <subcellularLocation>
        <location evidence="1">Secreted</location>
    </subcellularLocation>
</comment>
<organism evidence="13 14">
    <name type="scientific">Pyxicephalus adspersus</name>
    <name type="common">African bullfrog</name>
    <dbReference type="NCBI Taxonomy" id="30357"/>
    <lineage>
        <taxon>Eukaryota</taxon>
        <taxon>Metazoa</taxon>
        <taxon>Chordata</taxon>
        <taxon>Craniata</taxon>
        <taxon>Vertebrata</taxon>
        <taxon>Euteleostomi</taxon>
        <taxon>Amphibia</taxon>
        <taxon>Batrachia</taxon>
        <taxon>Anura</taxon>
        <taxon>Neobatrachia</taxon>
        <taxon>Ranoidea</taxon>
        <taxon>Pyxicephalidae</taxon>
        <taxon>Pyxicephalinae</taxon>
        <taxon>Pyxicephalus</taxon>
    </lineage>
</organism>
<evidence type="ECO:0000256" key="3">
    <source>
        <dbReference type="ARBA" id="ARBA00022473"/>
    </source>
</evidence>
<feature type="domain" description="TGF-beta family profile" evidence="12">
    <location>
        <begin position="257"/>
        <end position="385"/>
    </location>
</feature>
<dbReference type="GO" id="GO:0005615">
    <property type="term" value="C:extracellular space"/>
    <property type="evidence" value="ECO:0007669"/>
    <property type="project" value="TreeGrafter"/>
</dbReference>